<keyword evidence="2" id="KW-1185">Reference proteome</keyword>
<dbReference type="RefSeq" id="XP_016642346.1">
    <property type="nucleotide sequence ID" value="XM_016788030.1"/>
</dbReference>
<dbReference type="VEuPathDB" id="FungiDB:SAPIO_CDS5772"/>
<comment type="caution">
    <text evidence="1">The sequence shown here is derived from an EMBL/GenBank/DDBJ whole genome shotgun (WGS) entry which is preliminary data.</text>
</comment>
<dbReference type="AlphaFoldDB" id="A0A084G5D5"/>
<dbReference type="HOGENOM" id="CLU_020826_1_2_1"/>
<dbReference type="PANTHER" id="PTHR47842:SF1">
    <property type="entry name" value="DUF676 DOMAIN-CONTAINING PROTEIN"/>
    <property type="match status" value="1"/>
</dbReference>
<dbReference type="SUPFAM" id="SSF53474">
    <property type="entry name" value="alpha/beta-Hydrolases"/>
    <property type="match status" value="1"/>
</dbReference>
<accession>A0A084G5D5</accession>
<evidence type="ECO:0000313" key="1">
    <source>
        <dbReference type="EMBL" id="KEZ42547.1"/>
    </source>
</evidence>
<dbReference type="Proteomes" id="UP000028545">
    <property type="component" value="Unassembled WGS sequence"/>
</dbReference>
<sequence>MKKTLLLCFIHGFKGGESTFGDDYQFTRSLRDSIAKQLPKINVKVLVYPKYETRGDLGECVSRFRDWLLEKVIDIEVETGTASPTIDPSVRTILIGHSMGGIVAADTVINLTSEKPILPETIGQDLPSPSLHSLMFPYIQGVLAFDTPYLGISPGVVAHGAESHYNTATNALAQINNLWGTGKSTTATSASSTGLKALPAPPVDNAAAAVPAQSGWGKWGRVAMYAGAGAAALAATSAAAYVNRDNITQGLGWVSSHLEFVGCLARAEDLKRRVAHLVRASEELDFGFANLYTRLGQAAGSKNVPGVAGSVFGSQRTFCNLPSRMAAGTWKEAVNDKASDETIAHMSMFEPNNNPGYNVLLKDATELVVTWTRNEWYESSSEPQADREMPQ</sequence>
<gene>
    <name evidence="1" type="ORF">SAPIO_CDS5772</name>
</gene>
<dbReference type="EMBL" id="JOWA01000099">
    <property type="protein sequence ID" value="KEZ42547.1"/>
    <property type="molecule type" value="Genomic_DNA"/>
</dbReference>
<organism evidence="1 2">
    <name type="scientific">Pseudallescheria apiosperma</name>
    <name type="common">Scedosporium apiospermum</name>
    <dbReference type="NCBI Taxonomy" id="563466"/>
    <lineage>
        <taxon>Eukaryota</taxon>
        <taxon>Fungi</taxon>
        <taxon>Dikarya</taxon>
        <taxon>Ascomycota</taxon>
        <taxon>Pezizomycotina</taxon>
        <taxon>Sordariomycetes</taxon>
        <taxon>Hypocreomycetidae</taxon>
        <taxon>Microascales</taxon>
        <taxon>Microascaceae</taxon>
        <taxon>Scedosporium</taxon>
    </lineage>
</organism>
<dbReference type="GeneID" id="27724844"/>
<dbReference type="Gene3D" id="3.40.50.1820">
    <property type="entry name" value="alpha/beta hydrolase"/>
    <property type="match status" value="1"/>
</dbReference>
<dbReference type="InterPro" id="IPR029058">
    <property type="entry name" value="AB_hydrolase_fold"/>
</dbReference>
<proteinExistence type="predicted"/>
<dbReference type="KEGG" id="sapo:SAPIO_CDS5772"/>
<dbReference type="PANTHER" id="PTHR47842">
    <property type="entry name" value="EXPRESSED PROTEIN"/>
    <property type="match status" value="1"/>
</dbReference>
<dbReference type="OrthoDB" id="442243at2759"/>
<name>A0A084G5D5_PSEDA</name>
<reference evidence="1 2" key="1">
    <citation type="journal article" date="2014" name="Genome Announc.">
        <title>Draft genome sequence of the pathogenic fungus Scedosporium apiospermum.</title>
        <authorList>
            <person name="Vandeputte P."/>
            <person name="Ghamrawi S."/>
            <person name="Rechenmann M."/>
            <person name="Iltis A."/>
            <person name="Giraud S."/>
            <person name="Fleury M."/>
            <person name="Thornton C."/>
            <person name="Delhaes L."/>
            <person name="Meyer W."/>
            <person name="Papon N."/>
            <person name="Bouchara J.P."/>
        </authorList>
    </citation>
    <scope>NUCLEOTIDE SEQUENCE [LARGE SCALE GENOMIC DNA]</scope>
    <source>
        <strain evidence="1 2">IHEM 14462</strain>
    </source>
</reference>
<protein>
    <submittedName>
        <fullName evidence="1">Uncharacterized protein</fullName>
    </submittedName>
</protein>
<evidence type="ECO:0000313" key="2">
    <source>
        <dbReference type="Proteomes" id="UP000028545"/>
    </source>
</evidence>
<dbReference type="OMA" id="TAETWAH"/>